<evidence type="ECO:0000313" key="3">
    <source>
        <dbReference type="EMBL" id="MFH8249699.1"/>
    </source>
</evidence>
<keyword evidence="1" id="KW-0472">Membrane</keyword>
<keyword evidence="4" id="KW-1185">Reference proteome</keyword>
<dbReference type="RefSeq" id="WP_396639629.1">
    <property type="nucleotide sequence ID" value="NZ_JBIQWL010000001.1"/>
</dbReference>
<dbReference type="PANTHER" id="PTHR35797:SF1">
    <property type="entry name" value="PROTEASE"/>
    <property type="match status" value="1"/>
</dbReference>
<protein>
    <submittedName>
        <fullName evidence="3">Lysostaphin resistance A-like protein</fullName>
    </submittedName>
</protein>
<dbReference type="InterPro" id="IPR042150">
    <property type="entry name" value="MmRce1-like"/>
</dbReference>
<feature type="transmembrane region" description="Helical" evidence="1">
    <location>
        <begin position="152"/>
        <end position="176"/>
    </location>
</feature>
<name>A0ABW7Q4C6_9MICO</name>
<feature type="transmembrane region" description="Helical" evidence="1">
    <location>
        <begin position="280"/>
        <end position="304"/>
    </location>
</feature>
<reference evidence="3 4" key="1">
    <citation type="submission" date="2024-09" db="EMBL/GenBank/DDBJ databases">
        <authorList>
            <person name="Pan X."/>
        </authorList>
    </citation>
    <scope>NUCLEOTIDE SEQUENCE [LARGE SCALE GENOMIC DNA]</scope>
    <source>
        <strain evidence="3 4">B2969</strain>
    </source>
</reference>
<dbReference type="PANTHER" id="PTHR35797">
    <property type="entry name" value="PROTEASE-RELATED"/>
    <property type="match status" value="1"/>
</dbReference>
<feature type="transmembrane region" description="Helical" evidence="1">
    <location>
        <begin position="251"/>
        <end position="274"/>
    </location>
</feature>
<gene>
    <name evidence="3" type="ORF">ACH3VR_04940</name>
</gene>
<accession>A0ABW7Q4C6</accession>
<proteinExistence type="predicted"/>
<comment type="caution">
    <text evidence="3">The sequence shown here is derived from an EMBL/GenBank/DDBJ whole genome shotgun (WGS) entry which is preliminary data.</text>
</comment>
<feature type="transmembrane region" description="Helical" evidence="1">
    <location>
        <begin position="55"/>
        <end position="76"/>
    </location>
</feature>
<dbReference type="InterPro" id="IPR003675">
    <property type="entry name" value="Rce1/LyrA-like_dom"/>
</dbReference>
<organism evidence="3 4">
    <name type="scientific">Microbacterium alkaliflavum</name>
    <dbReference type="NCBI Taxonomy" id="3248839"/>
    <lineage>
        <taxon>Bacteria</taxon>
        <taxon>Bacillati</taxon>
        <taxon>Actinomycetota</taxon>
        <taxon>Actinomycetes</taxon>
        <taxon>Micrococcales</taxon>
        <taxon>Microbacteriaceae</taxon>
        <taxon>Microbacterium</taxon>
    </lineage>
</organism>
<dbReference type="Pfam" id="PF02517">
    <property type="entry name" value="Rce1-like"/>
    <property type="match status" value="1"/>
</dbReference>
<dbReference type="Proteomes" id="UP001610861">
    <property type="component" value="Unassembled WGS sequence"/>
</dbReference>
<evidence type="ECO:0000313" key="4">
    <source>
        <dbReference type="Proteomes" id="UP001610861"/>
    </source>
</evidence>
<feature type="transmembrane region" description="Helical" evidence="1">
    <location>
        <begin position="227"/>
        <end position="244"/>
    </location>
</feature>
<feature type="domain" description="CAAX prenyl protease 2/Lysostaphin resistance protein A-like" evidence="2">
    <location>
        <begin position="164"/>
        <end position="263"/>
    </location>
</feature>
<evidence type="ECO:0000256" key="1">
    <source>
        <dbReference type="SAM" id="Phobius"/>
    </source>
</evidence>
<keyword evidence="1" id="KW-1133">Transmembrane helix</keyword>
<feature type="transmembrane region" description="Helical" evidence="1">
    <location>
        <begin position="188"/>
        <end position="207"/>
    </location>
</feature>
<dbReference type="EMBL" id="JBIQWL010000001">
    <property type="protein sequence ID" value="MFH8249699.1"/>
    <property type="molecule type" value="Genomic_DNA"/>
</dbReference>
<sequence length="329" mass="34247">MTAEPTTRAARAVRTTDRVAWPAVVAFVLLACGLAWLVALPLWLGEGLASPLTPLILPAMMLTPAVATVVVMFAFRAPAKGRLRFLGLWPLRPAGRLVLFLALGLVLPILVVFAATLLSGALGLARLDLVGFSAFADQLTSAVPEETPLPPVGLLVALQLLMLPLGAVFNSVLAFGEEVGWRGWLQTALLPLGTWPSLLITGAVWGLWHAPIILLGYNFGRADATGLLFMMGGCLAWGVLLGWLRLRSASLWPAVLTHGSLNAAAGVVLLLAASGQAPDLALVGPLGIVAWGVLAVVVVVIVLLREFRAGRPAEASVAADSALQAGAVA</sequence>
<feature type="transmembrane region" description="Helical" evidence="1">
    <location>
        <begin position="97"/>
        <end position="122"/>
    </location>
</feature>
<feature type="transmembrane region" description="Helical" evidence="1">
    <location>
        <begin position="20"/>
        <end position="43"/>
    </location>
</feature>
<keyword evidence="1" id="KW-0812">Transmembrane</keyword>
<evidence type="ECO:0000259" key="2">
    <source>
        <dbReference type="Pfam" id="PF02517"/>
    </source>
</evidence>